<evidence type="ECO:0000313" key="3">
    <source>
        <dbReference type="Proteomes" id="UP001391051"/>
    </source>
</evidence>
<gene>
    <name evidence="2" type="ORF">PG986_005061</name>
</gene>
<feature type="region of interest" description="Disordered" evidence="1">
    <location>
        <begin position="1"/>
        <end position="38"/>
    </location>
</feature>
<proteinExistence type="predicted"/>
<keyword evidence="3" id="KW-1185">Reference proteome</keyword>
<dbReference type="RefSeq" id="XP_066701145.1">
    <property type="nucleotide sequence ID" value="XM_066841283.1"/>
</dbReference>
<dbReference type="EMBL" id="JAQQWE010000004">
    <property type="protein sequence ID" value="KAK7955839.1"/>
    <property type="molecule type" value="Genomic_DNA"/>
</dbReference>
<sequence length="72" mass="7897">MKGLLNRLNRDDQGGGNGNGTEFPSLRLGPTTAKRSTGQCGRDMMEILDFRLDCVLSGAGSFRQNLLRRRLG</sequence>
<evidence type="ECO:0000313" key="2">
    <source>
        <dbReference type="EMBL" id="KAK7955839.1"/>
    </source>
</evidence>
<comment type="caution">
    <text evidence="2">The sequence shown here is derived from an EMBL/GenBank/DDBJ whole genome shotgun (WGS) entry which is preliminary data.</text>
</comment>
<name>A0ABR1QGG4_9PEZI</name>
<reference evidence="2 3" key="1">
    <citation type="submission" date="2023-01" db="EMBL/GenBank/DDBJ databases">
        <title>Analysis of 21 Apiospora genomes using comparative genomics revels a genus with tremendous synthesis potential of carbohydrate active enzymes and secondary metabolites.</title>
        <authorList>
            <person name="Sorensen T."/>
        </authorList>
    </citation>
    <scope>NUCLEOTIDE SEQUENCE [LARGE SCALE GENOMIC DNA]</scope>
    <source>
        <strain evidence="2 3">CBS 24483</strain>
    </source>
</reference>
<dbReference type="GeneID" id="92074345"/>
<organism evidence="2 3">
    <name type="scientific">Apiospora aurea</name>
    <dbReference type="NCBI Taxonomy" id="335848"/>
    <lineage>
        <taxon>Eukaryota</taxon>
        <taxon>Fungi</taxon>
        <taxon>Dikarya</taxon>
        <taxon>Ascomycota</taxon>
        <taxon>Pezizomycotina</taxon>
        <taxon>Sordariomycetes</taxon>
        <taxon>Xylariomycetidae</taxon>
        <taxon>Amphisphaeriales</taxon>
        <taxon>Apiosporaceae</taxon>
        <taxon>Apiospora</taxon>
    </lineage>
</organism>
<accession>A0ABR1QGG4</accession>
<protein>
    <submittedName>
        <fullName evidence="2">Uncharacterized protein</fullName>
    </submittedName>
</protein>
<dbReference type="Proteomes" id="UP001391051">
    <property type="component" value="Unassembled WGS sequence"/>
</dbReference>
<evidence type="ECO:0000256" key="1">
    <source>
        <dbReference type="SAM" id="MobiDB-lite"/>
    </source>
</evidence>